<dbReference type="PROSITE" id="PS50195">
    <property type="entry name" value="PX"/>
    <property type="match status" value="1"/>
</dbReference>
<dbReference type="Pfam" id="PF00787">
    <property type="entry name" value="PX"/>
    <property type="match status" value="1"/>
</dbReference>
<dbReference type="SUPFAM" id="SSF64268">
    <property type="entry name" value="PX domain"/>
    <property type="match status" value="1"/>
</dbReference>
<dbReference type="SUPFAM" id="SSF50729">
    <property type="entry name" value="PH domain-like"/>
    <property type="match status" value="1"/>
</dbReference>
<dbReference type="Pfam" id="PF00169">
    <property type="entry name" value="PH"/>
    <property type="match status" value="1"/>
</dbReference>
<feature type="compositionally biased region" description="Acidic residues" evidence="2">
    <location>
        <begin position="1756"/>
        <end position="1767"/>
    </location>
</feature>
<dbReference type="Gene3D" id="2.30.29.30">
    <property type="entry name" value="Pleckstrin-homology domain (PH domain)/Phosphotyrosine-binding domain (PTB)"/>
    <property type="match status" value="1"/>
</dbReference>
<evidence type="ECO:0000256" key="2">
    <source>
        <dbReference type="SAM" id="MobiDB-lite"/>
    </source>
</evidence>
<dbReference type="GO" id="GO:0008374">
    <property type="term" value="F:O-acyltransferase activity"/>
    <property type="evidence" value="ECO:0007669"/>
    <property type="project" value="InterPro"/>
</dbReference>
<feature type="region of interest" description="Disordered" evidence="2">
    <location>
        <begin position="566"/>
        <end position="585"/>
    </location>
</feature>
<dbReference type="SUPFAM" id="SSF48350">
    <property type="entry name" value="GTPase activation domain, GAP"/>
    <property type="match status" value="1"/>
</dbReference>
<dbReference type="PANTHER" id="PTHR23176">
    <property type="entry name" value="RHO/RAC/CDC GTPASE-ACTIVATING PROTEIN"/>
    <property type="match status" value="1"/>
</dbReference>
<dbReference type="SMART" id="SM00324">
    <property type="entry name" value="RhoGAP"/>
    <property type="match status" value="1"/>
</dbReference>
<dbReference type="CDD" id="cd06093">
    <property type="entry name" value="PX_domain"/>
    <property type="match status" value="1"/>
</dbReference>
<dbReference type="Gene3D" id="3.30.1520.10">
    <property type="entry name" value="Phox-like domain"/>
    <property type="match status" value="1"/>
</dbReference>
<evidence type="ECO:0000313" key="8">
    <source>
        <dbReference type="Proteomes" id="UP000242875"/>
    </source>
</evidence>
<feature type="compositionally biased region" description="Low complexity" evidence="2">
    <location>
        <begin position="1493"/>
        <end position="1517"/>
    </location>
</feature>
<dbReference type="GO" id="GO:0035091">
    <property type="term" value="F:phosphatidylinositol binding"/>
    <property type="evidence" value="ECO:0007669"/>
    <property type="project" value="InterPro"/>
</dbReference>
<evidence type="ECO:0000256" key="1">
    <source>
        <dbReference type="ARBA" id="ARBA00022468"/>
    </source>
</evidence>
<feature type="compositionally biased region" description="Polar residues" evidence="2">
    <location>
        <begin position="911"/>
        <end position="936"/>
    </location>
</feature>
<feature type="domain" description="PH" evidence="4">
    <location>
        <begin position="1165"/>
        <end position="1278"/>
    </location>
</feature>
<dbReference type="InterPro" id="IPR001683">
    <property type="entry name" value="PX_dom"/>
</dbReference>
<dbReference type="InterPro" id="IPR008936">
    <property type="entry name" value="Rho_GTPase_activation_prot"/>
</dbReference>
<feature type="domain" description="Rho-GAP" evidence="6">
    <location>
        <begin position="1560"/>
        <end position="1761"/>
    </location>
</feature>
<evidence type="ECO:0000259" key="4">
    <source>
        <dbReference type="PROSITE" id="PS50003"/>
    </source>
</evidence>
<keyword evidence="8" id="KW-1185">Reference proteome</keyword>
<dbReference type="PROSITE" id="PS50238">
    <property type="entry name" value="RHOGAP"/>
    <property type="match status" value="1"/>
</dbReference>
<proteinExistence type="predicted"/>
<keyword evidence="3" id="KW-0472">Membrane</keyword>
<feature type="region of interest" description="Disordered" evidence="2">
    <location>
        <begin position="1301"/>
        <end position="1347"/>
    </location>
</feature>
<feature type="compositionally biased region" description="Basic and acidic residues" evidence="2">
    <location>
        <begin position="1459"/>
        <end position="1470"/>
    </location>
</feature>
<dbReference type="OrthoDB" id="190846at2759"/>
<dbReference type="GO" id="GO:0005096">
    <property type="term" value="F:GTPase activator activity"/>
    <property type="evidence" value="ECO:0007669"/>
    <property type="project" value="UniProtKB-KW"/>
</dbReference>
<evidence type="ECO:0000256" key="3">
    <source>
        <dbReference type="SAM" id="Phobius"/>
    </source>
</evidence>
<keyword evidence="1" id="KW-0343">GTPase activation</keyword>
<dbReference type="InterPro" id="IPR050729">
    <property type="entry name" value="Rho-GAP"/>
</dbReference>
<dbReference type="Proteomes" id="UP000242875">
    <property type="component" value="Unassembled WGS sequence"/>
</dbReference>
<evidence type="ECO:0000259" key="5">
    <source>
        <dbReference type="PROSITE" id="PS50195"/>
    </source>
</evidence>
<reference evidence="7 8" key="1">
    <citation type="journal article" date="2017" name="Mycologia">
        <title>Bifiguratus adelaidae, gen. et sp. nov., a new member of Mucoromycotina in endophytic and soil-dwelling habitats.</title>
        <authorList>
            <person name="Torres-Cruz T.J."/>
            <person name="Billingsley Tobias T.L."/>
            <person name="Almatruk M."/>
            <person name="Hesse C."/>
            <person name="Kuske C.R."/>
            <person name="Desiro A."/>
            <person name="Benucci G.M."/>
            <person name="Bonito G."/>
            <person name="Stajich J.E."/>
            <person name="Dunlap C."/>
            <person name="Arnold A.E."/>
            <person name="Porras-Alfaro A."/>
        </authorList>
    </citation>
    <scope>NUCLEOTIDE SEQUENCE [LARGE SCALE GENOMIC DNA]</scope>
    <source>
        <strain evidence="7 8">AZ0501</strain>
    </source>
</reference>
<feature type="region of interest" description="Disordered" evidence="2">
    <location>
        <begin position="1361"/>
        <end position="1556"/>
    </location>
</feature>
<evidence type="ECO:0000313" key="7">
    <source>
        <dbReference type="EMBL" id="OZJ01602.1"/>
    </source>
</evidence>
<dbReference type="Gene3D" id="1.10.555.10">
    <property type="entry name" value="Rho GTPase activation protein"/>
    <property type="match status" value="1"/>
</dbReference>
<feature type="compositionally biased region" description="Low complexity" evidence="2">
    <location>
        <begin position="854"/>
        <end position="878"/>
    </location>
</feature>
<feature type="region of interest" description="Disordered" evidence="2">
    <location>
        <begin position="1750"/>
        <end position="1880"/>
    </location>
</feature>
<dbReference type="InterPro" id="IPR029058">
    <property type="entry name" value="AB_hydrolase_fold"/>
</dbReference>
<name>A0A261XTC4_9FUNG</name>
<feature type="region of interest" description="Disordered" evidence="2">
    <location>
        <begin position="797"/>
        <end position="942"/>
    </location>
</feature>
<feature type="compositionally biased region" description="Basic and acidic residues" evidence="2">
    <location>
        <begin position="1414"/>
        <end position="1424"/>
    </location>
</feature>
<dbReference type="InterPro" id="IPR036871">
    <property type="entry name" value="PX_dom_sf"/>
</dbReference>
<feature type="compositionally biased region" description="Basic and acidic residues" evidence="2">
    <location>
        <begin position="834"/>
        <end position="850"/>
    </location>
</feature>
<keyword evidence="3" id="KW-1133">Transmembrane helix</keyword>
<feature type="compositionally biased region" description="Low complexity" evidence="2">
    <location>
        <begin position="1333"/>
        <end position="1344"/>
    </location>
</feature>
<feature type="region of interest" description="Disordered" evidence="2">
    <location>
        <begin position="973"/>
        <end position="1012"/>
    </location>
</feature>
<feature type="compositionally biased region" description="Acidic residues" evidence="2">
    <location>
        <begin position="1848"/>
        <end position="1867"/>
    </location>
</feature>
<dbReference type="Pfam" id="PF00620">
    <property type="entry name" value="RhoGAP"/>
    <property type="match status" value="1"/>
</dbReference>
<dbReference type="PANTHER" id="PTHR23176:SF129">
    <property type="entry name" value="RHO GTPASE ACTIVATING PROTEIN AT 16F, ISOFORM E-RELATED"/>
    <property type="match status" value="1"/>
</dbReference>
<dbReference type="InterPro" id="IPR001849">
    <property type="entry name" value="PH_domain"/>
</dbReference>
<dbReference type="Pfam" id="PF02450">
    <property type="entry name" value="LCAT"/>
    <property type="match status" value="1"/>
</dbReference>
<dbReference type="Gene3D" id="3.40.50.1820">
    <property type="entry name" value="alpha/beta hydrolase"/>
    <property type="match status" value="1"/>
</dbReference>
<dbReference type="InterPro" id="IPR011993">
    <property type="entry name" value="PH-like_dom_sf"/>
</dbReference>
<evidence type="ECO:0000259" key="6">
    <source>
        <dbReference type="PROSITE" id="PS50238"/>
    </source>
</evidence>
<dbReference type="CDD" id="cd13277">
    <property type="entry name" value="PH_Bem3"/>
    <property type="match status" value="1"/>
</dbReference>
<dbReference type="GO" id="GO:0007165">
    <property type="term" value="P:signal transduction"/>
    <property type="evidence" value="ECO:0007669"/>
    <property type="project" value="InterPro"/>
</dbReference>
<organism evidence="7 8">
    <name type="scientific">Bifiguratus adelaidae</name>
    <dbReference type="NCBI Taxonomy" id="1938954"/>
    <lineage>
        <taxon>Eukaryota</taxon>
        <taxon>Fungi</taxon>
        <taxon>Fungi incertae sedis</taxon>
        <taxon>Mucoromycota</taxon>
        <taxon>Mucoromycotina</taxon>
        <taxon>Endogonomycetes</taxon>
        <taxon>Endogonales</taxon>
        <taxon>Endogonales incertae sedis</taxon>
        <taxon>Bifiguratus</taxon>
    </lineage>
</organism>
<dbReference type="PROSITE" id="PS50003">
    <property type="entry name" value="PH_DOMAIN"/>
    <property type="match status" value="1"/>
</dbReference>
<dbReference type="GO" id="GO:0006629">
    <property type="term" value="P:lipid metabolic process"/>
    <property type="evidence" value="ECO:0007669"/>
    <property type="project" value="InterPro"/>
</dbReference>
<keyword evidence="3" id="KW-0812">Transmembrane</keyword>
<accession>A0A261XTC4</accession>
<feature type="transmembrane region" description="Helical" evidence="3">
    <location>
        <begin position="52"/>
        <end position="73"/>
    </location>
</feature>
<dbReference type="SUPFAM" id="SSF53474">
    <property type="entry name" value="alpha/beta-Hydrolases"/>
    <property type="match status" value="1"/>
</dbReference>
<dbReference type="InterPro" id="IPR000198">
    <property type="entry name" value="RhoGAP_dom"/>
</dbReference>
<dbReference type="InterPro" id="IPR003386">
    <property type="entry name" value="LACT/PDAT_acylTrfase"/>
</dbReference>
<protein>
    <recommendedName>
        <fullName evidence="9">RhoGAP-domain-containing protein</fullName>
    </recommendedName>
</protein>
<feature type="compositionally biased region" description="Low complexity" evidence="2">
    <location>
        <begin position="1426"/>
        <end position="1444"/>
    </location>
</feature>
<gene>
    <name evidence="7" type="ORF">BZG36_05278</name>
</gene>
<dbReference type="EMBL" id="MVBO01000289">
    <property type="protein sequence ID" value="OZJ01602.1"/>
    <property type="molecule type" value="Genomic_DNA"/>
</dbReference>
<evidence type="ECO:0008006" key="9">
    <source>
        <dbReference type="Google" id="ProtNLM"/>
    </source>
</evidence>
<comment type="caution">
    <text evidence="7">The sequence shown here is derived from an EMBL/GenBank/DDBJ whole genome shotgun (WGS) entry which is preliminary data.</text>
</comment>
<feature type="domain" description="PX" evidence="5">
    <location>
        <begin position="1025"/>
        <end position="1157"/>
    </location>
</feature>
<dbReference type="GO" id="GO:0005737">
    <property type="term" value="C:cytoplasm"/>
    <property type="evidence" value="ECO:0007669"/>
    <property type="project" value="TreeGrafter"/>
</dbReference>
<sequence>MSDLANSEPDVGVLPEKDAHFKVKGTHKYRVQKIPVLVEKEVYKVKDFARTYHIAIGIAIGILAAVTGLTLLWRHSPVVHHHVDDIHTYLSLTFGEMDLANMLPSSILADEFLGNMSAIMRYPKLGGRFAAKISGETDEEGASVEHTFMPGIRVQKEYGLKPHFPVVLVPGIVSTGLESWSTAGDCAQKYFRKRMWGTFTMFRAVLLDKECWTSHMSLDPHTGLDPEGKKIRAAQGLDAADYFVPGYWVWGKIIENLATIGYDNNNIFLAAYDWRLSYYNLEVRDGFFTKLKEKIEQSRRLTGKKSVIVGHSMGSNVIYYFFKWVEASSGGNGGSSWVEDNIESFVNVAGPLMGVPKALTTLLSGETRDTIQIGSFGAYVLEKFFSRKERAELFRTWPGGSSLLPKGGEAIWGNLTWAPDDTIPIKVDGGEDKDGGQGEYSSFGNMLSFPSNINDGVTVRLQKDGTRSPIDACILTNQTTKTAMELLHKSAPAFFGEALHTNYSFGITNSRQQLVLNDRDHRKWSNPIETRLPSAPSMKIYCLYGVGKDTERAYFYTRGDSETGDDACRNNMSRQHENSDLDVEEETTPNRKLDLMSPPWVVIDGTVHFPSSNVQSGVKFGEGDGTVPLLSNGFMCVSGWTDHAALYNPGGVSIITKEYLHEPSESALDLRGGNKNADHVDILGNWEMTEDLLKIVAAHSLKAKNNQLWNVIQKQKVIIHNLQLDVAKVTIERDQWKSKFDTLETEMKRRSRIGNFVEMPDVVEEDDYVDDEGSERDDTPAQLAIPEAVEDLEVVQNVTSPSPVPPPRSPYRQVSSAHPPFSNKATKPATLSGSEEKTTEETSAGKKEGKYPLSQTPAQSATPTTPTTEHTSPISTTTKANRMRSSVMPPVRQSLDNDPTIRLASPPPRTPYTTNDANQVDTLSNVSSGLSVPTSRANRRESSIIFSGRHPQPLDSPRSLNGMQQQQEILYPRQDVQVDSNYADLPSPGLKNDQGGAAPATDVPSQRFSPSSQQSIFDDAMNMNGISVKVVGSDILSNEKGKEVLAFILSVGKLVELTQDDLDYQSGQGMIFKELWRVEKLYSDFLTLDAKIKSRESRNYGAKLGKLPDKALFTTHAPSKVDQRKYALEQYLAHLIALPLTDVTDLCEFLSTNVLEQNAPDFANYGRKEGYLTKRGKNFGGWKSRYFVLKGSPILRYYDGRDGQHLGSIKLTNAKIGKQQSQPAGEQASPDASKSYRHAFLIIEQKKTAASGTVRHVLCAESDEARDEWVEALIPWLTVDENDYIQYSEAEREREEQLAAMRKQQDVTRSVPPGALQRLKMDRNPSTERLVNSSTSPASPGTSSRLQDISAYNSSVYFPEATRTSSDQGDKWPQHRVNFPRRTSNASLERAPTPVANPDSASNSTQAHRPLGRHSSDKGSREHYNSAYASSQQAIAQSPSSSKSGVFSNSDEALLQEDTSDKERDMEKKAKTNKNRMTFWGKKMFVGPSGNEPASSTSSSPPNLQQLSSSPQSSSQSGLRNLLSRTSNEQSERADPRRPLRNPQGSPTAPRVGPRQVFGVPLEQAIRTCPIKEGYELPAIVYRCIEYLDAQNAALEEGIYRLSGSSAVIRKLRDRFNQEGDFNILASGEYYDVHAVAGLLKMWLRELPTSVLTRSLLPEFLSVIDLLDRRDRVNELGRLVSLLPLSNYTLLRALTAHLIRVVQNSDVNKMTVRNVGIVFSPTLGIPAGVFHLFISEFHYIFWTADEGEAAPRGLDNEGEEEDGEEEELHANEPEAATEPTPTPADSNTASAPPAVDAMPSHKPLSRNPTQRLREEHGGRNNRNSMHYLDGAPESIVGLEKGLEGQPVMDDDDEADDLLSESFDDSDSVESFSQVKPKASD</sequence>
<dbReference type="SMART" id="SM00233">
    <property type="entry name" value="PH"/>
    <property type="match status" value="1"/>
</dbReference>